<organism evidence="4">
    <name type="scientific">Caenorhabditis brenneri</name>
    <name type="common">Nematode worm</name>
    <dbReference type="NCBI Taxonomy" id="135651"/>
    <lineage>
        <taxon>Eukaryota</taxon>
        <taxon>Metazoa</taxon>
        <taxon>Ecdysozoa</taxon>
        <taxon>Nematoda</taxon>
        <taxon>Chromadorea</taxon>
        <taxon>Rhabditida</taxon>
        <taxon>Rhabditina</taxon>
        <taxon>Rhabditomorpha</taxon>
        <taxon>Rhabditoidea</taxon>
        <taxon>Rhabditidae</taxon>
        <taxon>Peloderinae</taxon>
        <taxon>Caenorhabditis</taxon>
    </lineage>
</organism>
<keyword evidence="4" id="KW-1185">Reference proteome</keyword>
<dbReference type="InterPro" id="IPR052664">
    <property type="entry name" value="BTB-MATH_domain_protein"/>
</dbReference>
<evidence type="ECO:0000313" key="4">
    <source>
        <dbReference type="Proteomes" id="UP000008068"/>
    </source>
</evidence>
<dbReference type="SUPFAM" id="SSF54695">
    <property type="entry name" value="POZ domain"/>
    <property type="match status" value="1"/>
</dbReference>
<dbReference type="InterPro" id="IPR000210">
    <property type="entry name" value="BTB/POZ_dom"/>
</dbReference>
<sequence length="260" mass="30306">MDADISPPVKRKRVEEDNGNDDEFEQFLALLERKKQEEAAPEESLRRMSFEETEADKVVLVVHGKKFEVSRRMLAKHSPYFMNKFYGDEAEPDKDEIVLINPSSADEFKLFLGTLRKDGYINDQNVGGLLRLAQFWQVRLVKERCVKYLMSCELKSKKETFALAVEFKLESLMSQNPYLFFQRRVLSTIKSMAELNEVIPSDVTDLEQSTMSLVLQKNLELSRLPEPPDVIRSTDMMSDRVREITRLSKEMTLGNYMEWQ</sequence>
<protein>
    <recommendedName>
        <fullName evidence="2">BTB domain-containing protein</fullName>
    </recommendedName>
</protein>
<proteinExistence type="predicted"/>
<dbReference type="CDD" id="cd01165">
    <property type="entry name" value="BTB_POZ"/>
    <property type="match status" value="1"/>
</dbReference>
<dbReference type="InterPro" id="IPR011333">
    <property type="entry name" value="SKP1/BTB/POZ_sf"/>
</dbReference>
<accession>G0MV25</accession>
<evidence type="ECO:0000256" key="1">
    <source>
        <dbReference type="SAM" id="MobiDB-lite"/>
    </source>
</evidence>
<dbReference type="AlphaFoldDB" id="G0MV25"/>
<dbReference type="PANTHER" id="PTHR22743">
    <property type="entry name" value="MEPRIN/TRAF-LIKE MATH FAMILY-C.ELEGANS"/>
    <property type="match status" value="1"/>
</dbReference>
<dbReference type="HOGENOM" id="CLU_036654_1_0_1"/>
<dbReference type="PANTHER" id="PTHR22743:SF165">
    <property type="entry name" value="BTB AND MATH DOMAIN CONTAINING-RELATED"/>
    <property type="match status" value="1"/>
</dbReference>
<feature type="domain" description="BTB" evidence="2">
    <location>
        <begin position="56"/>
        <end position="124"/>
    </location>
</feature>
<gene>
    <name evidence="3" type="ORF">CAEBREN_16592</name>
</gene>
<feature type="region of interest" description="Disordered" evidence="1">
    <location>
        <begin position="1"/>
        <end position="21"/>
    </location>
</feature>
<dbReference type="PROSITE" id="PS50097">
    <property type="entry name" value="BTB"/>
    <property type="match status" value="1"/>
</dbReference>
<dbReference type="OrthoDB" id="5910961at2759"/>
<evidence type="ECO:0000259" key="2">
    <source>
        <dbReference type="PROSITE" id="PS50097"/>
    </source>
</evidence>
<dbReference type="Gene3D" id="3.30.710.10">
    <property type="entry name" value="Potassium Channel Kv1.1, Chain A"/>
    <property type="match status" value="1"/>
</dbReference>
<name>G0MV25_CAEBE</name>
<reference evidence="4" key="1">
    <citation type="submission" date="2011-07" db="EMBL/GenBank/DDBJ databases">
        <authorList>
            <consortium name="Caenorhabditis brenneri Sequencing and Analysis Consortium"/>
            <person name="Wilson R.K."/>
        </authorList>
    </citation>
    <scope>NUCLEOTIDE SEQUENCE [LARGE SCALE GENOMIC DNA]</scope>
    <source>
        <strain evidence="4">PB2801</strain>
    </source>
</reference>
<dbReference type="Proteomes" id="UP000008068">
    <property type="component" value="Unassembled WGS sequence"/>
</dbReference>
<evidence type="ECO:0000313" key="3">
    <source>
        <dbReference type="EMBL" id="EGT44441.1"/>
    </source>
</evidence>
<dbReference type="InParanoid" id="G0MV25"/>
<dbReference type="SMART" id="SM00225">
    <property type="entry name" value="BTB"/>
    <property type="match status" value="1"/>
</dbReference>
<dbReference type="STRING" id="135651.G0MV25"/>
<dbReference type="EMBL" id="GL379813">
    <property type="protein sequence ID" value="EGT44441.1"/>
    <property type="molecule type" value="Genomic_DNA"/>
</dbReference>
<dbReference type="Pfam" id="PF00651">
    <property type="entry name" value="BTB"/>
    <property type="match status" value="1"/>
</dbReference>